<organism evidence="1 2">
    <name type="scientific">Kickxella alabastrina</name>
    <dbReference type="NCBI Taxonomy" id="61397"/>
    <lineage>
        <taxon>Eukaryota</taxon>
        <taxon>Fungi</taxon>
        <taxon>Fungi incertae sedis</taxon>
        <taxon>Zoopagomycota</taxon>
        <taxon>Kickxellomycotina</taxon>
        <taxon>Kickxellomycetes</taxon>
        <taxon>Kickxellales</taxon>
        <taxon>Kickxellaceae</taxon>
        <taxon>Kickxella</taxon>
    </lineage>
</organism>
<evidence type="ECO:0000313" key="2">
    <source>
        <dbReference type="Proteomes" id="UP001150581"/>
    </source>
</evidence>
<sequence>RAYVLPVASLVEPLWAAPSLEPMLDIGRRELDMEPIVVQPLDLDVHPQIQIQQQLLEQPAASMCAASHFKSEVAATPASSSSFKGTAAEHGSDSRSDSFTAANVTLTDADLPALAVERIVSRRILLQSLEADSLPRLLIRVALRLARRVSSHAHISLGYAVWWLWPDLIVPVSPATVDLQLGYTPHAPALPVSLSTFALSPAYSEWYAMLRRLELQNTWLPQADDGTPLVLRPVYQSQDLNQSQTIKLPGDAQAQRSKRWLTSLLETIMHGARSVAAFFYSVAAALLNRIWMLAGRAAHAVVHIVSLRLRGTAIGSALAAISLQVSIAGQRCFSAVSMVWVEALRPIWRHASLAATGLSSSVAYVVSRAIPLVIGFGQQQQSGQQSQQLAKSNMSLVLQNGIYSMVPSIFVPGFWEAATAQHSPALQRLRPELWPHLFERTDYAAAAAARIKDAAELLPSERTVDTAHSDIGSKLTLVPLQKLPVSVPQHADHLASTSKPDPDTALSLPLVPSFFKSDSSVDHSQSDSEPAASAIIASGQDHAVNVRPVRKIWSTLDWVLAVYRVVLGLLACRSVFGPSRSSRVFAF</sequence>
<name>A0ACC1IQW1_9FUNG</name>
<feature type="non-terminal residue" evidence="1">
    <location>
        <position position="1"/>
    </location>
</feature>
<reference evidence="1" key="1">
    <citation type="submission" date="2022-07" db="EMBL/GenBank/DDBJ databases">
        <title>Phylogenomic reconstructions and comparative analyses of Kickxellomycotina fungi.</title>
        <authorList>
            <person name="Reynolds N.K."/>
            <person name="Stajich J.E."/>
            <person name="Barry K."/>
            <person name="Grigoriev I.V."/>
            <person name="Crous P."/>
            <person name="Smith M.E."/>
        </authorList>
    </citation>
    <scope>NUCLEOTIDE SEQUENCE</scope>
    <source>
        <strain evidence="1">Benny 63K</strain>
    </source>
</reference>
<accession>A0ACC1IQW1</accession>
<comment type="caution">
    <text evidence="1">The sequence shown here is derived from an EMBL/GenBank/DDBJ whole genome shotgun (WGS) entry which is preliminary data.</text>
</comment>
<proteinExistence type="predicted"/>
<protein>
    <submittedName>
        <fullName evidence="1">Uncharacterized protein</fullName>
    </submittedName>
</protein>
<evidence type="ECO:0000313" key="1">
    <source>
        <dbReference type="EMBL" id="KAJ1899176.1"/>
    </source>
</evidence>
<keyword evidence="2" id="KW-1185">Reference proteome</keyword>
<dbReference type="EMBL" id="JANBPG010000175">
    <property type="protein sequence ID" value="KAJ1899176.1"/>
    <property type="molecule type" value="Genomic_DNA"/>
</dbReference>
<dbReference type="Proteomes" id="UP001150581">
    <property type="component" value="Unassembled WGS sequence"/>
</dbReference>
<gene>
    <name evidence="1" type="ORF">LPJ66_002285</name>
</gene>